<dbReference type="InterPro" id="IPR013783">
    <property type="entry name" value="Ig-like_fold"/>
</dbReference>
<feature type="domain" description="Fibronectin type-III" evidence="11">
    <location>
        <begin position="316"/>
        <end position="414"/>
    </location>
</feature>
<reference evidence="12 13" key="1">
    <citation type="submission" date="2021-06" db="EMBL/GenBank/DDBJ databases">
        <title>Chromosome-level genome assembly of the red-tail catfish (Hemibagrus wyckioides).</title>
        <authorList>
            <person name="Shao F."/>
        </authorList>
    </citation>
    <scope>NUCLEOTIDE SEQUENCE [LARGE SCALE GENOMIC DNA]</scope>
    <source>
        <strain evidence="12">EC202008001</strain>
        <tissue evidence="12">Blood</tissue>
    </source>
</reference>
<evidence type="ECO:0000256" key="6">
    <source>
        <dbReference type="ARBA" id="ARBA00023170"/>
    </source>
</evidence>
<dbReference type="CDD" id="cd00063">
    <property type="entry name" value="FN3"/>
    <property type="match status" value="1"/>
</dbReference>
<feature type="compositionally biased region" description="Basic and acidic residues" evidence="8">
    <location>
        <begin position="621"/>
        <end position="630"/>
    </location>
</feature>
<keyword evidence="2 9" id="KW-0812">Transmembrane</keyword>
<dbReference type="GO" id="GO:0009897">
    <property type="term" value="C:external side of plasma membrane"/>
    <property type="evidence" value="ECO:0007669"/>
    <property type="project" value="TreeGrafter"/>
</dbReference>
<dbReference type="AlphaFoldDB" id="A0A9D3P552"/>
<comment type="subcellular location">
    <subcellularLocation>
        <location evidence="1">Membrane</location>
        <topology evidence="1">Single-pass type I membrane protein</topology>
    </subcellularLocation>
</comment>
<evidence type="ECO:0000259" key="11">
    <source>
        <dbReference type="PROSITE" id="PS50853"/>
    </source>
</evidence>
<comment type="caution">
    <text evidence="12">The sequence shown here is derived from an EMBL/GenBank/DDBJ whole genome shotgun (WGS) entry which is preliminary data.</text>
</comment>
<evidence type="ECO:0000256" key="8">
    <source>
        <dbReference type="SAM" id="MobiDB-lite"/>
    </source>
</evidence>
<gene>
    <name evidence="12" type="ORF">KOW79_001496</name>
</gene>
<evidence type="ECO:0000256" key="7">
    <source>
        <dbReference type="ARBA" id="ARBA00023180"/>
    </source>
</evidence>
<keyword evidence="13" id="KW-1185">Reference proteome</keyword>
<evidence type="ECO:0000256" key="5">
    <source>
        <dbReference type="ARBA" id="ARBA00023136"/>
    </source>
</evidence>
<dbReference type="Proteomes" id="UP000824219">
    <property type="component" value="Linkage Group LG02"/>
</dbReference>
<evidence type="ECO:0000256" key="3">
    <source>
        <dbReference type="ARBA" id="ARBA00022729"/>
    </source>
</evidence>
<keyword evidence="4 9" id="KW-1133">Transmembrane helix</keyword>
<sequence length="706" mass="79112">MLPLRILLIAVLPLLVLSTTSEQCSFETSTHHNSPVLASLQCYNDFTTQMRCTWEEEPHTHTHMPIIDKRPCVPNGQGELQSNGKRTRSCVYKTFFSMGDHELFFNTSCPSKVTTFNIAEEGKILSPTNFSEKKSIDGNRVLSWSSPYPPSSPLTQNLTYQLKYRKHKHDWTVVDNISDTKFVIDSRMLLPAYIYEARVRARGPVGLWSDWSPTVSWMTDEDGVINLQCVIKEGGVTCSWQVKKHQAEFLSYHLCGQTNGTSVECNHCDSHAEHPHSRPLLDFTCSLNSSEPALLNVEIRSLRKAKRFIDTDNVQPPRPPKLEAHKKDSVWRLNWTRPSVDENLYLFYQVYLESNHTKDKMQFDTPGEDCSANVPSSLLPSTCYMARVRAHPDRIFAGLPSDWSDPVYFTTDPAPWINTIIYVLMAALVAMLFIILYNALPACHRRLVLWNVSIPSPINSKVLGEMSNKKFLASEASACTDKEKTSVFVIQTSDNPIIYKGSICEYPLLKCSSDMDLGLSKSESGWPQSSSQLSLFTEGSRMTDKSGVSFVGPYILCREDSSVPSETSDTSVSPLLTFHDDGRYISENPKDSLPIKGGYVLSPPKSPNSDCSTPINNLPSENRETRKTELPNDDPPAYTPSPIAVSSVMFSHPSGYCLMPNMESVAAWVSASVPPPEGNTERRMHEITGNSAERSYVTLSQRGLFQ</sequence>
<feature type="domain" description="Fibronectin type-III" evidence="11">
    <location>
        <begin position="126"/>
        <end position="222"/>
    </location>
</feature>
<evidence type="ECO:0000313" key="13">
    <source>
        <dbReference type="Proteomes" id="UP000824219"/>
    </source>
</evidence>
<dbReference type="PROSITE" id="PS50853">
    <property type="entry name" value="FN3"/>
    <property type="match status" value="2"/>
</dbReference>
<dbReference type="OrthoDB" id="8906725at2759"/>
<proteinExistence type="predicted"/>
<dbReference type="Gene3D" id="2.60.40.10">
    <property type="entry name" value="Immunoglobulins"/>
    <property type="match status" value="4"/>
</dbReference>
<dbReference type="PANTHER" id="PTHR23037">
    <property type="entry name" value="CYTOKINE RECEPTOR"/>
    <property type="match status" value="1"/>
</dbReference>
<evidence type="ECO:0000256" key="4">
    <source>
        <dbReference type="ARBA" id="ARBA00022989"/>
    </source>
</evidence>
<keyword evidence="3 10" id="KW-0732">Signal</keyword>
<name>A0A9D3P552_9TELE</name>
<feature type="transmembrane region" description="Helical" evidence="9">
    <location>
        <begin position="420"/>
        <end position="440"/>
    </location>
</feature>
<dbReference type="EMBL" id="JAHKSW010000002">
    <property type="protein sequence ID" value="KAG7334900.1"/>
    <property type="molecule type" value="Genomic_DNA"/>
</dbReference>
<keyword evidence="5 9" id="KW-0472">Membrane</keyword>
<keyword evidence="7" id="KW-0325">Glycoprotein</keyword>
<feature type="region of interest" description="Disordered" evidence="8">
    <location>
        <begin position="586"/>
        <end position="637"/>
    </location>
</feature>
<evidence type="ECO:0000256" key="9">
    <source>
        <dbReference type="SAM" id="Phobius"/>
    </source>
</evidence>
<keyword evidence="6" id="KW-0675">Receptor</keyword>
<feature type="compositionally biased region" description="Polar residues" evidence="8">
    <location>
        <begin position="607"/>
        <end position="620"/>
    </location>
</feature>
<evidence type="ECO:0000256" key="2">
    <source>
        <dbReference type="ARBA" id="ARBA00022692"/>
    </source>
</evidence>
<feature type="chain" id="PRO_5039174293" description="Fibronectin type-III domain-containing protein" evidence="10">
    <location>
        <begin position="19"/>
        <end position="706"/>
    </location>
</feature>
<feature type="signal peptide" evidence="10">
    <location>
        <begin position="1"/>
        <end position="18"/>
    </location>
</feature>
<organism evidence="12 13">
    <name type="scientific">Hemibagrus wyckioides</name>
    <dbReference type="NCBI Taxonomy" id="337641"/>
    <lineage>
        <taxon>Eukaryota</taxon>
        <taxon>Metazoa</taxon>
        <taxon>Chordata</taxon>
        <taxon>Craniata</taxon>
        <taxon>Vertebrata</taxon>
        <taxon>Euteleostomi</taxon>
        <taxon>Actinopterygii</taxon>
        <taxon>Neopterygii</taxon>
        <taxon>Teleostei</taxon>
        <taxon>Ostariophysi</taxon>
        <taxon>Siluriformes</taxon>
        <taxon>Bagridae</taxon>
        <taxon>Hemibagrus</taxon>
    </lineage>
</organism>
<dbReference type="GO" id="GO:0004896">
    <property type="term" value="F:cytokine receptor activity"/>
    <property type="evidence" value="ECO:0007669"/>
    <property type="project" value="TreeGrafter"/>
</dbReference>
<dbReference type="InterPro" id="IPR036116">
    <property type="entry name" value="FN3_sf"/>
</dbReference>
<dbReference type="InterPro" id="IPR003961">
    <property type="entry name" value="FN3_dom"/>
</dbReference>
<evidence type="ECO:0000256" key="10">
    <source>
        <dbReference type="SAM" id="SignalP"/>
    </source>
</evidence>
<accession>A0A9D3P552</accession>
<evidence type="ECO:0000313" key="12">
    <source>
        <dbReference type="EMBL" id="KAG7334900.1"/>
    </source>
</evidence>
<evidence type="ECO:0000256" key="1">
    <source>
        <dbReference type="ARBA" id="ARBA00004479"/>
    </source>
</evidence>
<dbReference type="PANTHER" id="PTHR23037:SF41">
    <property type="entry name" value="COLONY STIMULATING FACTOR 2 RECEPTOR, BETA, LOW-AFFINITY (GRANULOCYTE-MACROPHAGE) PRECURSOR"/>
    <property type="match status" value="1"/>
</dbReference>
<dbReference type="SUPFAM" id="SSF49265">
    <property type="entry name" value="Fibronectin type III"/>
    <property type="match status" value="1"/>
</dbReference>
<protein>
    <recommendedName>
        <fullName evidence="11">Fibronectin type-III domain-containing protein</fullName>
    </recommendedName>
</protein>